<comment type="caution">
    <text evidence="3">The sequence shown here is derived from an EMBL/GenBank/DDBJ whole genome shotgun (WGS) entry which is preliminary data.</text>
</comment>
<keyword evidence="2" id="KW-0732">Signal</keyword>
<evidence type="ECO:0000313" key="4">
    <source>
        <dbReference type="Proteomes" id="UP001331515"/>
    </source>
</evidence>
<evidence type="ECO:0000256" key="1">
    <source>
        <dbReference type="SAM" id="MobiDB-lite"/>
    </source>
</evidence>
<organism evidence="3 4">
    <name type="scientific">Champsocephalus gunnari</name>
    <name type="common">Mackerel icefish</name>
    <dbReference type="NCBI Taxonomy" id="52237"/>
    <lineage>
        <taxon>Eukaryota</taxon>
        <taxon>Metazoa</taxon>
        <taxon>Chordata</taxon>
        <taxon>Craniata</taxon>
        <taxon>Vertebrata</taxon>
        <taxon>Euteleostomi</taxon>
        <taxon>Actinopterygii</taxon>
        <taxon>Neopterygii</taxon>
        <taxon>Teleostei</taxon>
        <taxon>Neoteleostei</taxon>
        <taxon>Acanthomorphata</taxon>
        <taxon>Eupercaria</taxon>
        <taxon>Perciformes</taxon>
        <taxon>Notothenioidei</taxon>
        <taxon>Channichthyidae</taxon>
        <taxon>Champsocephalus</taxon>
    </lineage>
</organism>
<feature type="signal peptide" evidence="2">
    <location>
        <begin position="1"/>
        <end position="23"/>
    </location>
</feature>
<dbReference type="Proteomes" id="UP001331515">
    <property type="component" value="Unassembled WGS sequence"/>
</dbReference>
<reference evidence="3 4" key="1">
    <citation type="journal article" date="2023" name="Mol. Biol. Evol.">
        <title>Genomics of Secondarily Temperate Adaptation in the Only Non-Antarctic Icefish.</title>
        <authorList>
            <person name="Rivera-Colon A.G."/>
            <person name="Rayamajhi N."/>
            <person name="Minhas B.F."/>
            <person name="Madrigal G."/>
            <person name="Bilyk K.T."/>
            <person name="Yoon V."/>
            <person name="Hune M."/>
            <person name="Gregory S."/>
            <person name="Cheng C.H.C."/>
            <person name="Catchen J.M."/>
        </authorList>
    </citation>
    <scope>NUCLEOTIDE SEQUENCE [LARGE SCALE GENOMIC DNA]</scope>
    <source>
        <tissue evidence="3">White muscle</tissue>
    </source>
</reference>
<protein>
    <recommendedName>
        <fullName evidence="5">Fibronectin type-III domain-containing protein</fullName>
    </recommendedName>
</protein>
<keyword evidence="4" id="KW-1185">Reference proteome</keyword>
<name>A0AAN8GY57_CHAGU</name>
<evidence type="ECO:0000256" key="2">
    <source>
        <dbReference type="SAM" id="SignalP"/>
    </source>
</evidence>
<feature type="compositionally biased region" description="Basic and acidic residues" evidence="1">
    <location>
        <begin position="154"/>
        <end position="169"/>
    </location>
</feature>
<sequence length="175" mass="19025">MLRCKVFSVLWFSSLLLLRDLGAAPSESPSCSFSLSSPVSHLDSLSLSLSSPQRHCSFSITSGSDSTECRREGDEEAESNEIGGRTQGQEERKNETGGNYLGTNQLEEEDGGNKEEGGVFTCVLEQLEPGTAYELIVQSQSGEETRNITLHTRESRNESAFHPLSETRAHAAPIG</sequence>
<feature type="region of interest" description="Disordered" evidence="1">
    <location>
        <begin position="154"/>
        <end position="175"/>
    </location>
</feature>
<accession>A0AAN8GY57</accession>
<dbReference type="EMBL" id="JAURVH010001534">
    <property type="protein sequence ID" value="KAK5896269.1"/>
    <property type="molecule type" value="Genomic_DNA"/>
</dbReference>
<feature type="region of interest" description="Disordered" evidence="1">
    <location>
        <begin position="59"/>
        <end position="114"/>
    </location>
</feature>
<feature type="chain" id="PRO_5042847541" description="Fibronectin type-III domain-containing protein" evidence="2">
    <location>
        <begin position="24"/>
        <end position="175"/>
    </location>
</feature>
<evidence type="ECO:0008006" key="5">
    <source>
        <dbReference type="Google" id="ProtNLM"/>
    </source>
</evidence>
<evidence type="ECO:0000313" key="3">
    <source>
        <dbReference type="EMBL" id="KAK5896269.1"/>
    </source>
</evidence>
<proteinExistence type="predicted"/>
<dbReference type="AlphaFoldDB" id="A0AAN8GY57"/>
<gene>
    <name evidence="3" type="ORF">CgunFtcFv8_009889</name>
</gene>